<keyword evidence="12" id="KW-1185">Reference proteome</keyword>
<keyword evidence="5 9" id="KW-1133">Transmembrane helix</keyword>
<name>A0ABY6PAK6_9ACTN</name>
<accession>A0ABY6PAK6</accession>
<sequence>MRVSARQRHERLLPLVREHGTARVTDLAERLGVSPVTVRPDVETLTRKGLVDRAHGSVSWPRRRTGEAGATGADSAPVLGLLAPSATYYFAEVIHGAHEAAARAGARLILRISDYRPEEDRARAEGLLAAGAEELLIAPGWRGRRDPAEHGGWMGELPVPAVLLEREAELVSPLAALDREAARMDGAGELRIFWSIGLRMVMPGLVAIFLFQFTAIWNNFFLPLVMPSDQRLFPLSLGLYAWNGNTHAEPSYYPSSSPVRSSPSSR</sequence>
<protein>
    <submittedName>
        <fullName evidence="11">DeoR family transcriptional regulator</fullName>
    </submittedName>
</protein>
<dbReference type="SUPFAM" id="SSF46785">
    <property type="entry name" value="Winged helix' DNA-binding domain"/>
    <property type="match status" value="1"/>
</dbReference>
<evidence type="ECO:0000313" key="12">
    <source>
        <dbReference type="Proteomes" id="UP001164959"/>
    </source>
</evidence>
<evidence type="ECO:0000256" key="6">
    <source>
        <dbReference type="ARBA" id="ARBA00023015"/>
    </source>
</evidence>
<evidence type="ECO:0000256" key="5">
    <source>
        <dbReference type="ARBA" id="ARBA00022989"/>
    </source>
</evidence>
<evidence type="ECO:0000313" key="11">
    <source>
        <dbReference type="EMBL" id="UZJ30863.1"/>
    </source>
</evidence>
<dbReference type="PANTHER" id="PTHR43744">
    <property type="entry name" value="ABC TRANSPORTER PERMEASE PROTEIN MG189-RELATED-RELATED"/>
    <property type="match status" value="1"/>
</dbReference>
<dbReference type="SUPFAM" id="SSF53822">
    <property type="entry name" value="Periplasmic binding protein-like I"/>
    <property type="match status" value="1"/>
</dbReference>
<dbReference type="Proteomes" id="UP001164959">
    <property type="component" value="Chromosome"/>
</dbReference>
<dbReference type="EMBL" id="CP110636">
    <property type="protein sequence ID" value="UZJ30863.1"/>
    <property type="molecule type" value="Genomic_DNA"/>
</dbReference>
<proteinExistence type="predicted"/>
<feature type="transmembrane region" description="Helical" evidence="9">
    <location>
        <begin position="192"/>
        <end position="217"/>
    </location>
</feature>
<dbReference type="Gene3D" id="3.40.50.2300">
    <property type="match status" value="1"/>
</dbReference>
<keyword evidence="8" id="KW-0804">Transcription</keyword>
<gene>
    <name evidence="11" type="ORF">OJ254_11525</name>
</gene>
<keyword evidence="7 9" id="KW-0472">Membrane</keyword>
<evidence type="ECO:0000256" key="2">
    <source>
        <dbReference type="ARBA" id="ARBA00022448"/>
    </source>
</evidence>
<dbReference type="InterPro" id="IPR028082">
    <property type="entry name" value="Peripla_BP_I"/>
</dbReference>
<feature type="domain" description="HTH deoR-type" evidence="10">
    <location>
        <begin position="5"/>
        <end position="60"/>
    </location>
</feature>
<organism evidence="11 12">
    <name type="scientific">Streptomyces endophytica</name>
    <dbReference type="NCBI Taxonomy" id="2991496"/>
    <lineage>
        <taxon>Bacteria</taxon>
        <taxon>Bacillati</taxon>
        <taxon>Actinomycetota</taxon>
        <taxon>Actinomycetes</taxon>
        <taxon>Kitasatosporales</taxon>
        <taxon>Streptomycetaceae</taxon>
        <taxon>Streptomyces</taxon>
    </lineage>
</organism>
<dbReference type="InterPro" id="IPR036388">
    <property type="entry name" value="WH-like_DNA-bd_sf"/>
</dbReference>
<keyword evidence="6" id="KW-0805">Transcription regulation</keyword>
<dbReference type="SUPFAM" id="SSF161098">
    <property type="entry name" value="MetI-like"/>
    <property type="match status" value="1"/>
</dbReference>
<dbReference type="SMART" id="SM00420">
    <property type="entry name" value="HTH_DEOR"/>
    <property type="match status" value="1"/>
</dbReference>
<dbReference type="CDD" id="cd06261">
    <property type="entry name" value="TM_PBP2"/>
    <property type="match status" value="1"/>
</dbReference>
<comment type="subcellular location">
    <subcellularLocation>
        <location evidence="1">Cell membrane</location>
        <topology evidence="1">Multi-pass membrane protein</topology>
    </subcellularLocation>
</comment>
<dbReference type="InterPro" id="IPR035906">
    <property type="entry name" value="MetI-like_sf"/>
</dbReference>
<dbReference type="Gene3D" id="1.10.10.10">
    <property type="entry name" value="Winged helix-like DNA-binding domain superfamily/Winged helix DNA-binding domain"/>
    <property type="match status" value="1"/>
</dbReference>
<reference evidence="11" key="1">
    <citation type="submission" date="2022-11" db="EMBL/GenBank/DDBJ databases">
        <title>Identification and genomic analyses of a novel endophytic actinobacterium Streptomyces endophytica sp. nov. with potential for biocontrol of Yam anthracnose.</title>
        <authorList>
            <person name="Huang X."/>
        </authorList>
    </citation>
    <scope>NUCLEOTIDE SEQUENCE</scope>
    <source>
        <strain evidence="11">HNM0140</strain>
    </source>
</reference>
<evidence type="ECO:0000256" key="7">
    <source>
        <dbReference type="ARBA" id="ARBA00023136"/>
    </source>
</evidence>
<dbReference type="PANTHER" id="PTHR43744:SF12">
    <property type="entry name" value="ABC TRANSPORTER PERMEASE PROTEIN MG189-RELATED"/>
    <property type="match status" value="1"/>
</dbReference>
<dbReference type="Pfam" id="PF08220">
    <property type="entry name" value="HTH_DeoR"/>
    <property type="match status" value="1"/>
</dbReference>
<evidence type="ECO:0000259" key="10">
    <source>
        <dbReference type="PROSITE" id="PS51000"/>
    </source>
</evidence>
<dbReference type="InterPro" id="IPR036390">
    <property type="entry name" value="WH_DNA-bd_sf"/>
</dbReference>
<dbReference type="InterPro" id="IPR000515">
    <property type="entry name" value="MetI-like"/>
</dbReference>
<evidence type="ECO:0000256" key="1">
    <source>
        <dbReference type="ARBA" id="ARBA00004651"/>
    </source>
</evidence>
<evidence type="ECO:0000256" key="3">
    <source>
        <dbReference type="ARBA" id="ARBA00022475"/>
    </source>
</evidence>
<dbReference type="PROSITE" id="PS51000">
    <property type="entry name" value="HTH_DEOR_2"/>
    <property type="match status" value="1"/>
</dbReference>
<keyword evidence="3" id="KW-1003">Cell membrane</keyword>
<keyword evidence="4 9" id="KW-0812">Transmembrane</keyword>
<dbReference type="Gene3D" id="1.10.3720.10">
    <property type="entry name" value="MetI-like"/>
    <property type="match status" value="1"/>
</dbReference>
<dbReference type="Pfam" id="PF00528">
    <property type="entry name" value="BPD_transp_1"/>
    <property type="match status" value="1"/>
</dbReference>
<keyword evidence="2" id="KW-0813">Transport</keyword>
<evidence type="ECO:0000256" key="9">
    <source>
        <dbReference type="SAM" id="Phobius"/>
    </source>
</evidence>
<evidence type="ECO:0000256" key="8">
    <source>
        <dbReference type="ARBA" id="ARBA00023163"/>
    </source>
</evidence>
<dbReference type="InterPro" id="IPR001034">
    <property type="entry name" value="DeoR_HTH"/>
</dbReference>
<evidence type="ECO:0000256" key="4">
    <source>
        <dbReference type="ARBA" id="ARBA00022692"/>
    </source>
</evidence>